<comment type="function">
    <text evidence="1">Catalyzes the reduction of fatty acyl-CoA to fatty alcohols.</text>
</comment>
<sequence length="140" mass="15812">MDSKDVSSIAIIPQFYAGREVFITGATGFIGKVLVERLLSTCPDIGRLHLLMRVKRGEAPEARLQKLKESPVFDVLRNDYPDRLNKLSPITGDINKLNLGFTEKTIADLNNVRLILFLLTNRLITMIKITLLTQKTEKET</sequence>
<dbReference type="InterPro" id="IPR026055">
    <property type="entry name" value="FAR"/>
</dbReference>
<name>A0A9N9R7U7_9NEOP</name>
<dbReference type="PANTHER" id="PTHR11011:SF45">
    <property type="entry name" value="FATTY ACYL-COA REDUCTASE CG8306-RELATED"/>
    <property type="match status" value="1"/>
</dbReference>
<evidence type="ECO:0000256" key="1">
    <source>
        <dbReference type="RuleBase" id="RU363097"/>
    </source>
</evidence>
<gene>
    <name evidence="3" type="ORF">DIATSA_LOCUS8755</name>
</gene>
<dbReference type="GO" id="GO:0102965">
    <property type="term" value="F:alcohol-forming long-chain fatty acyl-CoA reductase activity"/>
    <property type="evidence" value="ECO:0007669"/>
    <property type="project" value="UniProtKB-EC"/>
</dbReference>
<dbReference type="EC" id="1.2.1.84" evidence="1"/>
<evidence type="ECO:0000259" key="2">
    <source>
        <dbReference type="Pfam" id="PF07993"/>
    </source>
</evidence>
<dbReference type="Pfam" id="PF07993">
    <property type="entry name" value="NAD_binding_4"/>
    <property type="match status" value="1"/>
</dbReference>
<reference evidence="3" key="1">
    <citation type="submission" date="2021-12" db="EMBL/GenBank/DDBJ databases">
        <authorList>
            <person name="King R."/>
        </authorList>
    </citation>
    <scope>NUCLEOTIDE SEQUENCE</scope>
</reference>
<organism evidence="3 4">
    <name type="scientific">Diatraea saccharalis</name>
    <name type="common">sugarcane borer</name>
    <dbReference type="NCBI Taxonomy" id="40085"/>
    <lineage>
        <taxon>Eukaryota</taxon>
        <taxon>Metazoa</taxon>
        <taxon>Ecdysozoa</taxon>
        <taxon>Arthropoda</taxon>
        <taxon>Hexapoda</taxon>
        <taxon>Insecta</taxon>
        <taxon>Pterygota</taxon>
        <taxon>Neoptera</taxon>
        <taxon>Endopterygota</taxon>
        <taxon>Lepidoptera</taxon>
        <taxon>Glossata</taxon>
        <taxon>Ditrysia</taxon>
        <taxon>Pyraloidea</taxon>
        <taxon>Crambidae</taxon>
        <taxon>Crambinae</taxon>
        <taxon>Diatraea</taxon>
    </lineage>
</organism>
<keyword evidence="1" id="KW-0444">Lipid biosynthesis</keyword>
<dbReference type="AlphaFoldDB" id="A0A9N9R7U7"/>
<dbReference type="Proteomes" id="UP001153714">
    <property type="component" value="Chromosome 3"/>
</dbReference>
<dbReference type="GO" id="GO:0035336">
    <property type="term" value="P:long-chain fatty-acyl-CoA metabolic process"/>
    <property type="evidence" value="ECO:0007669"/>
    <property type="project" value="TreeGrafter"/>
</dbReference>
<accession>A0A9N9R7U7</accession>
<comment type="similarity">
    <text evidence="1">Belongs to the fatty acyl-CoA reductase family.</text>
</comment>
<keyword evidence="1" id="KW-0521">NADP</keyword>
<keyword evidence="1" id="KW-0560">Oxidoreductase</keyword>
<proteinExistence type="inferred from homology"/>
<dbReference type="PANTHER" id="PTHR11011">
    <property type="entry name" value="MALE STERILITY PROTEIN 2-RELATED"/>
    <property type="match status" value="1"/>
</dbReference>
<keyword evidence="4" id="KW-1185">Reference proteome</keyword>
<dbReference type="SUPFAM" id="SSF51735">
    <property type="entry name" value="NAD(P)-binding Rossmann-fold domains"/>
    <property type="match status" value="1"/>
</dbReference>
<dbReference type="OrthoDB" id="429813at2759"/>
<dbReference type="InterPro" id="IPR036291">
    <property type="entry name" value="NAD(P)-bd_dom_sf"/>
</dbReference>
<evidence type="ECO:0000313" key="4">
    <source>
        <dbReference type="Proteomes" id="UP001153714"/>
    </source>
</evidence>
<dbReference type="Gene3D" id="3.40.50.720">
    <property type="entry name" value="NAD(P)-binding Rossmann-like Domain"/>
    <property type="match status" value="1"/>
</dbReference>
<dbReference type="GO" id="GO:0005777">
    <property type="term" value="C:peroxisome"/>
    <property type="evidence" value="ECO:0007669"/>
    <property type="project" value="TreeGrafter"/>
</dbReference>
<dbReference type="EMBL" id="OU893334">
    <property type="protein sequence ID" value="CAG9791122.1"/>
    <property type="molecule type" value="Genomic_DNA"/>
</dbReference>
<reference evidence="3" key="2">
    <citation type="submission" date="2022-10" db="EMBL/GenBank/DDBJ databases">
        <authorList>
            <consortium name="ENA_rothamsted_submissions"/>
            <consortium name="culmorum"/>
            <person name="King R."/>
        </authorList>
    </citation>
    <scope>NUCLEOTIDE SEQUENCE</scope>
</reference>
<comment type="catalytic activity">
    <reaction evidence="1">
        <text>a long-chain fatty acyl-CoA + 2 NADPH + 2 H(+) = a long-chain primary fatty alcohol + 2 NADP(+) + CoA</text>
        <dbReference type="Rhea" id="RHEA:52716"/>
        <dbReference type="ChEBI" id="CHEBI:15378"/>
        <dbReference type="ChEBI" id="CHEBI:57287"/>
        <dbReference type="ChEBI" id="CHEBI:57783"/>
        <dbReference type="ChEBI" id="CHEBI:58349"/>
        <dbReference type="ChEBI" id="CHEBI:77396"/>
        <dbReference type="ChEBI" id="CHEBI:83139"/>
        <dbReference type="EC" id="1.2.1.84"/>
    </reaction>
</comment>
<dbReference type="GO" id="GO:0080019">
    <property type="term" value="F:alcohol-forming very long-chain fatty acyl-CoA reductase activity"/>
    <property type="evidence" value="ECO:0007669"/>
    <property type="project" value="InterPro"/>
</dbReference>
<dbReference type="InterPro" id="IPR013120">
    <property type="entry name" value="FAR_NAD-bd"/>
</dbReference>
<protein>
    <recommendedName>
        <fullName evidence="1">Fatty acyl-CoA reductase</fullName>
        <ecNumber evidence="1">1.2.1.84</ecNumber>
    </recommendedName>
</protein>
<keyword evidence="1" id="KW-0443">Lipid metabolism</keyword>
<evidence type="ECO:0000313" key="3">
    <source>
        <dbReference type="EMBL" id="CAG9791122.1"/>
    </source>
</evidence>
<feature type="domain" description="Thioester reductase (TE)" evidence="2">
    <location>
        <begin position="23"/>
        <end position="115"/>
    </location>
</feature>